<evidence type="ECO:0000259" key="1">
    <source>
        <dbReference type="PROSITE" id="PS50195"/>
    </source>
</evidence>
<proteinExistence type="predicted"/>
<dbReference type="Proteomes" id="UP000688137">
    <property type="component" value="Unassembled WGS sequence"/>
</dbReference>
<reference evidence="2" key="1">
    <citation type="submission" date="2021-01" db="EMBL/GenBank/DDBJ databases">
        <authorList>
            <consortium name="Genoscope - CEA"/>
            <person name="William W."/>
        </authorList>
    </citation>
    <scope>NUCLEOTIDE SEQUENCE</scope>
</reference>
<name>A0A8S1PLJ7_PARPR</name>
<comment type="caution">
    <text evidence="2">The sequence shown here is derived from an EMBL/GenBank/DDBJ whole genome shotgun (WGS) entry which is preliminary data.</text>
</comment>
<dbReference type="GO" id="GO:0035091">
    <property type="term" value="F:phosphatidylinositol binding"/>
    <property type="evidence" value="ECO:0007669"/>
    <property type="project" value="InterPro"/>
</dbReference>
<sequence length="171" mass="19848">MSNQNQQFALLQSSQQPLIDEQMAELPILSFLNKRRPIKAKAQLTVENNDFEIEIINTKVVQNSFVVYEIKIKKGTLFWIFQTRYSLLESLSSKLSKNLKSNLPKFPEKRLFGNLDNDFIVQRGKQLDTYLKALFKLGRSENTVREFVRQTQKAAFMINDPTAVKLFNLDA</sequence>
<evidence type="ECO:0000313" key="2">
    <source>
        <dbReference type="EMBL" id="CAD8104240.1"/>
    </source>
</evidence>
<dbReference type="EMBL" id="CAJJDM010000126">
    <property type="protein sequence ID" value="CAD8104240.1"/>
    <property type="molecule type" value="Genomic_DNA"/>
</dbReference>
<dbReference type="InterPro" id="IPR001683">
    <property type="entry name" value="PX_dom"/>
</dbReference>
<dbReference type="OMA" id="AFMINDP"/>
<dbReference type="AlphaFoldDB" id="A0A8S1PLJ7"/>
<dbReference type="Pfam" id="PF00787">
    <property type="entry name" value="PX"/>
    <property type="match status" value="1"/>
</dbReference>
<protein>
    <recommendedName>
        <fullName evidence="1">PX domain-containing protein</fullName>
    </recommendedName>
</protein>
<keyword evidence="3" id="KW-1185">Reference proteome</keyword>
<accession>A0A8S1PLJ7</accession>
<feature type="domain" description="PX" evidence="1">
    <location>
        <begin position="46"/>
        <end position="164"/>
    </location>
</feature>
<evidence type="ECO:0000313" key="3">
    <source>
        <dbReference type="Proteomes" id="UP000688137"/>
    </source>
</evidence>
<organism evidence="2 3">
    <name type="scientific">Paramecium primaurelia</name>
    <dbReference type="NCBI Taxonomy" id="5886"/>
    <lineage>
        <taxon>Eukaryota</taxon>
        <taxon>Sar</taxon>
        <taxon>Alveolata</taxon>
        <taxon>Ciliophora</taxon>
        <taxon>Intramacronucleata</taxon>
        <taxon>Oligohymenophorea</taxon>
        <taxon>Peniculida</taxon>
        <taxon>Parameciidae</taxon>
        <taxon>Paramecium</taxon>
    </lineage>
</organism>
<gene>
    <name evidence="2" type="ORF">PPRIM_AZ9-3.1.T1230084</name>
</gene>
<dbReference type="CDD" id="cd06093">
    <property type="entry name" value="PX_domain"/>
    <property type="match status" value="1"/>
</dbReference>
<dbReference type="PROSITE" id="PS50195">
    <property type="entry name" value="PX"/>
    <property type="match status" value="1"/>
</dbReference>